<evidence type="ECO:0000313" key="3">
    <source>
        <dbReference type="Proteomes" id="UP000472275"/>
    </source>
</evidence>
<organism evidence="2 3">
    <name type="scientific">Aquila chrysaetos chrysaetos</name>
    <dbReference type="NCBI Taxonomy" id="223781"/>
    <lineage>
        <taxon>Eukaryota</taxon>
        <taxon>Metazoa</taxon>
        <taxon>Chordata</taxon>
        <taxon>Craniata</taxon>
        <taxon>Vertebrata</taxon>
        <taxon>Euteleostomi</taxon>
        <taxon>Archelosauria</taxon>
        <taxon>Archosauria</taxon>
        <taxon>Dinosauria</taxon>
        <taxon>Saurischia</taxon>
        <taxon>Theropoda</taxon>
        <taxon>Coelurosauria</taxon>
        <taxon>Aves</taxon>
        <taxon>Neognathae</taxon>
        <taxon>Neoaves</taxon>
        <taxon>Telluraves</taxon>
        <taxon>Accipitrimorphae</taxon>
        <taxon>Accipitriformes</taxon>
        <taxon>Accipitridae</taxon>
        <taxon>Accipitrinae</taxon>
        <taxon>Aquila</taxon>
    </lineage>
</organism>
<sequence>PFPISLISLSISLLSFLPEDLGQEHRSFCGLTKRRCRKRCQHKEFVLGACFGGCCLNCSLSSTGMANPAYTVEASELLPSLLHQHKQNLQDSICK</sequence>
<name>A0A663EEJ3_AQUCH</name>
<reference evidence="2" key="2">
    <citation type="submission" date="2025-09" db="UniProtKB">
        <authorList>
            <consortium name="Ensembl"/>
        </authorList>
    </citation>
    <scope>IDENTIFICATION</scope>
</reference>
<evidence type="ECO:0000313" key="2">
    <source>
        <dbReference type="Ensembl" id="ENSACCP00020010742.1"/>
    </source>
</evidence>
<feature type="signal peptide" evidence="1">
    <location>
        <begin position="1"/>
        <end position="22"/>
    </location>
</feature>
<evidence type="ECO:0000256" key="1">
    <source>
        <dbReference type="SAM" id="SignalP"/>
    </source>
</evidence>
<keyword evidence="3" id="KW-1185">Reference proteome</keyword>
<evidence type="ECO:0008006" key="4">
    <source>
        <dbReference type="Google" id="ProtNLM"/>
    </source>
</evidence>
<keyword evidence="1" id="KW-0732">Signal</keyword>
<dbReference type="AlphaFoldDB" id="A0A663EEJ3"/>
<protein>
    <recommendedName>
        <fullName evidence="4">Beta-defensin</fullName>
    </recommendedName>
</protein>
<dbReference type="Ensembl" id="ENSACCT00020011221.1">
    <property type="protein sequence ID" value="ENSACCP00020010742.1"/>
    <property type="gene ID" value="ENSACCG00020007356.1"/>
</dbReference>
<dbReference type="InParanoid" id="A0A663EEJ3"/>
<accession>A0A663EEJ3</accession>
<dbReference type="Proteomes" id="UP000472275">
    <property type="component" value="Chromosome 13"/>
</dbReference>
<proteinExistence type="predicted"/>
<reference evidence="2" key="1">
    <citation type="submission" date="2025-08" db="UniProtKB">
        <authorList>
            <consortium name="Ensembl"/>
        </authorList>
    </citation>
    <scope>IDENTIFICATION</scope>
</reference>
<feature type="chain" id="PRO_5025470053" description="Beta-defensin" evidence="1">
    <location>
        <begin position="23"/>
        <end position="95"/>
    </location>
</feature>